<dbReference type="CDD" id="cd09917">
    <property type="entry name" value="F-box_SF"/>
    <property type="match status" value="1"/>
</dbReference>
<protein>
    <recommendedName>
        <fullName evidence="1">F-box domain-containing protein</fullName>
    </recommendedName>
</protein>
<dbReference type="STRING" id="745531.A0A0C3PDH7"/>
<evidence type="ECO:0000313" key="2">
    <source>
        <dbReference type="EMBL" id="KIP03333.1"/>
    </source>
</evidence>
<dbReference type="Pfam" id="PF00646">
    <property type="entry name" value="F-box"/>
    <property type="match status" value="1"/>
</dbReference>
<evidence type="ECO:0000313" key="3">
    <source>
        <dbReference type="Proteomes" id="UP000053257"/>
    </source>
</evidence>
<evidence type="ECO:0000259" key="1">
    <source>
        <dbReference type="PROSITE" id="PS50181"/>
    </source>
</evidence>
<proteinExistence type="predicted"/>
<dbReference type="InterPro" id="IPR001810">
    <property type="entry name" value="F-box_dom"/>
</dbReference>
<dbReference type="SUPFAM" id="SSF81383">
    <property type="entry name" value="F-box domain"/>
    <property type="match status" value="1"/>
</dbReference>
<dbReference type="OrthoDB" id="2745718at2759"/>
<gene>
    <name evidence="2" type="ORF">PHLGIDRAFT_245073</name>
</gene>
<dbReference type="EMBL" id="KN840622">
    <property type="protein sequence ID" value="KIP03333.1"/>
    <property type="molecule type" value="Genomic_DNA"/>
</dbReference>
<dbReference type="HOGENOM" id="CLU_495318_0_0_1"/>
<sequence length="550" mass="61708">MFKFERHDANTFWKIFRKYNSLLDQASETNDLRPLNGGWDRLPVELIAKIFHEMSAEEIARLSGVCHMFRTIIRRSTAFSYKIECHIADVTDGNSQLHNLEERRAKLQRWRAAWKSVRQHWATGPTTTVDTTGNIIFASDGRLLIQQCADTQDVILLRLPSESRGIQAETWRLPHFQFDVDIFCHDSAQDLLIIAEQIDIETADMHILSNRTGLSHTSASTPVIRVKNQDSVDLENADGCIFGTYFALVLRDEDGLGLWGNNLRIYNWKTGELIKSLDGKLIWSIAALDTQHILAPALLPMCEQPCLAIVDCLRGGDDMPLAAEVMEESILAMQLPPLCYPTTYRKVTIWSSPGGITLRNDVPFSPSPSSLLLVLHLEIGLPEDNPDDWDENACPSQERTFIIPVSAFITRLDAIKADQNQFQHHKDEEKAYPRPMTILPWALWGQDARLLPETSVVQGLCGSRVLVSERAGSEENEVIAVYDFSTLASLLEDAAALCKNPNGLSVLSAAPLLRIVTDLTIADGEEPLFYEDGVCIFPANPWDPLKVYSL</sequence>
<organism evidence="2 3">
    <name type="scientific">Phlebiopsis gigantea (strain 11061_1 CR5-6)</name>
    <name type="common">White-rot fungus</name>
    <name type="synonym">Peniophora gigantea</name>
    <dbReference type="NCBI Taxonomy" id="745531"/>
    <lineage>
        <taxon>Eukaryota</taxon>
        <taxon>Fungi</taxon>
        <taxon>Dikarya</taxon>
        <taxon>Basidiomycota</taxon>
        <taxon>Agaricomycotina</taxon>
        <taxon>Agaricomycetes</taxon>
        <taxon>Polyporales</taxon>
        <taxon>Phanerochaetaceae</taxon>
        <taxon>Phlebiopsis</taxon>
    </lineage>
</organism>
<dbReference type="SMART" id="SM00256">
    <property type="entry name" value="FBOX"/>
    <property type="match status" value="1"/>
</dbReference>
<accession>A0A0C3PDH7</accession>
<reference evidence="2 3" key="1">
    <citation type="journal article" date="2014" name="PLoS Genet.">
        <title>Analysis of the Phlebiopsis gigantea genome, transcriptome and secretome provides insight into its pioneer colonization strategies of wood.</title>
        <authorList>
            <person name="Hori C."/>
            <person name="Ishida T."/>
            <person name="Igarashi K."/>
            <person name="Samejima M."/>
            <person name="Suzuki H."/>
            <person name="Master E."/>
            <person name="Ferreira P."/>
            <person name="Ruiz-Duenas F.J."/>
            <person name="Held B."/>
            <person name="Canessa P."/>
            <person name="Larrondo L.F."/>
            <person name="Schmoll M."/>
            <person name="Druzhinina I.S."/>
            <person name="Kubicek C.P."/>
            <person name="Gaskell J.A."/>
            <person name="Kersten P."/>
            <person name="St John F."/>
            <person name="Glasner J."/>
            <person name="Sabat G."/>
            <person name="Splinter BonDurant S."/>
            <person name="Syed K."/>
            <person name="Yadav J."/>
            <person name="Mgbeahuruike A.C."/>
            <person name="Kovalchuk A."/>
            <person name="Asiegbu F.O."/>
            <person name="Lackner G."/>
            <person name="Hoffmeister D."/>
            <person name="Rencoret J."/>
            <person name="Gutierrez A."/>
            <person name="Sun H."/>
            <person name="Lindquist E."/>
            <person name="Barry K."/>
            <person name="Riley R."/>
            <person name="Grigoriev I.V."/>
            <person name="Henrissat B."/>
            <person name="Kues U."/>
            <person name="Berka R.M."/>
            <person name="Martinez A.T."/>
            <person name="Covert S.F."/>
            <person name="Blanchette R.A."/>
            <person name="Cullen D."/>
        </authorList>
    </citation>
    <scope>NUCLEOTIDE SEQUENCE [LARGE SCALE GENOMIC DNA]</scope>
    <source>
        <strain evidence="2 3">11061_1 CR5-6</strain>
    </source>
</reference>
<dbReference type="AlphaFoldDB" id="A0A0C3PDH7"/>
<dbReference type="Proteomes" id="UP000053257">
    <property type="component" value="Unassembled WGS sequence"/>
</dbReference>
<dbReference type="InterPro" id="IPR036047">
    <property type="entry name" value="F-box-like_dom_sf"/>
</dbReference>
<dbReference type="PROSITE" id="PS50181">
    <property type="entry name" value="FBOX"/>
    <property type="match status" value="1"/>
</dbReference>
<dbReference type="Gene3D" id="1.20.1280.50">
    <property type="match status" value="1"/>
</dbReference>
<feature type="domain" description="F-box" evidence="1">
    <location>
        <begin position="36"/>
        <end position="82"/>
    </location>
</feature>
<name>A0A0C3PDH7_PHLG1</name>
<keyword evidence="3" id="KW-1185">Reference proteome</keyword>